<gene>
    <name evidence="4" type="ORF">Sradi_0482400</name>
</gene>
<evidence type="ECO:0000313" key="4">
    <source>
        <dbReference type="EMBL" id="KAL0437745.1"/>
    </source>
</evidence>
<evidence type="ECO:0000259" key="3">
    <source>
        <dbReference type="Pfam" id="PF10536"/>
    </source>
</evidence>
<name>A0AAW2WC82_SESRA</name>
<dbReference type="PANTHER" id="PTHR36607:SF20">
    <property type="entry name" value="AMINOTRANSFERASE-LIKE PLANT MOBILE DOMAIN-CONTAINING PROTEIN"/>
    <property type="match status" value="1"/>
</dbReference>
<dbReference type="EMBL" id="JACGWJ010000002">
    <property type="protein sequence ID" value="KAL0437745.1"/>
    <property type="molecule type" value="Genomic_DNA"/>
</dbReference>
<protein>
    <recommendedName>
        <fullName evidence="3">Aminotransferase-like plant mobile domain-containing protein</fullName>
    </recommendedName>
</protein>
<evidence type="ECO:0000256" key="2">
    <source>
        <dbReference type="SAM" id="MobiDB-lite"/>
    </source>
</evidence>
<dbReference type="AlphaFoldDB" id="A0AAW2WC82"/>
<feature type="coiled-coil region" evidence="1">
    <location>
        <begin position="679"/>
        <end position="706"/>
    </location>
</feature>
<organism evidence="4">
    <name type="scientific">Sesamum radiatum</name>
    <name type="common">Black benniseed</name>
    <dbReference type="NCBI Taxonomy" id="300843"/>
    <lineage>
        <taxon>Eukaryota</taxon>
        <taxon>Viridiplantae</taxon>
        <taxon>Streptophyta</taxon>
        <taxon>Embryophyta</taxon>
        <taxon>Tracheophyta</taxon>
        <taxon>Spermatophyta</taxon>
        <taxon>Magnoliopsida</taxon>
        <taxon>eudicotyledons</taxon>
        <taxon>Gunneridae</taxon>
        <taxon>Pentapetalae</taxon>
        <taxon>asterids</taxon>
        <taxon>lamiids</taxon>
        <taxon>Lamiales</taxon>
        <taxon>Pedaliaceae</taxon>
        <taxon>Sesamum</taxon>
    </lineage>
</organism>
<dbReference type="InterPro" id="IPR019557">
    <property type="entry name" value="AminoTfrase-like_pln_mobile"/>
</dbReference>
<feature type="domain" description="Aminotransferase-like plant mobile" evidence="3">
    <location>
        <begin position="142"/>
        <end position="386"/>
    </location>
</feature>
<dbReference type="PANTHER" id="PTHR36607">
    <property type="entry name" value="1,2-DIHYDROXY-3-KETO-5-METHYLTHIOPENTENE DIOXYGENASE 4"/>
    <property type="match status" value="1"/>
</dbReference>
<sequence>MDFEDRTDPFPSIVIRSGKDKFKVKGTTLCIHEQADITRLSKSRSLSKFMHIHEWSEEVTRDTLDPHSNVSSQTKVLFLKSSLHDVKTDAEFVLPNRRLATIGTSWRTPQSRYGEVSFYPGYWEWTEDVLGHHANILHAAKIHAAVHASLFTYVCNKHVLQAFLELWCPSTNTLHTAVGEISISLWDVRGLCGLPVRGEFYDEVVPSSKDLLGDEMCKPSVPRSCKYLLLAYHHLPKDSNGVLIFDWVGFWFKGPLRYAAPPLRSSRKRVHEPKLSRNPSGDVDASNLPRAKDHDEPFTILQIPEDIRDEIYVAAFVSCWLCNFVLPHNKVGKVCASTFKVESRMAHGECFSLAIPILASIYRGLRDMSTFMNLFESSAIFPIHYVYGWIERYLQTHFPPKLEPIGAQMVKYAGENMARHFEPTNHLTLRIGGDSIVEAYSPHRFSRQFGFCQDIPGSLKKEILTCSLKELGRLWQSCTLSGTLSKLLIPGSVSSSPLVTKEYANWWANSNKSSLEKNTRVILKLNHPPDLEKGSKDNQVMPATETDASKPVATCCLEEGVLVTPEGSIGSVNGISASDFPVVDVILNEAEQMLLKFYWERICQKIMTTFIERFSEVRPVIDALIKEMGTYMKDTSPLESHLKVFFDGASNYARTKLESSHKVTREVYEESLSLAKDDLFAVEAKEKEHAKEVESLEAEILQVVNQQGVLKKQLKKLQRKEELINSSLHGAKGALINFQKDVATKKEKISMLENTPYHSETEVEALEKMEALLEESKRDLANFNLFA</sequence>
<dbReference type="Pfam" id="PF10536">
    <property type="entry name" value="PMD"/>
    <property type="match status" value="1"/>
</dbReference>
<evidence type="ECO:0000256" key="1">
    <source>
        <dbReference type="SAM" id="Coils"/>
    </source>
</evidence>
<feature type="region of interest" description="Disordered" evidence="2">
    <location>
        <begin position="269"/>
        <end position="291"/>
    </location>
</feature>
<keyword evidence="1" id="KW-0175">Coiled coil</keyword>
<comment type="caution">
    <text evidence="4">The sequence shown here is derived from an EMBL/GenBank/DDBJ whole genome shotgun (WGS) entry which is preliminary data.</text>
</comment>
<proteinExistence type="predicted"/>
<reference evidence="4" key="2">
    <citation type="journal article" date="2024" name="Plant">
        <title>Genomic evolution and insights into agronomic trait innovations of Sesamum species.</title>
        <authorList>
            <person name="Miao H."/>
            <person name="Wang L."/>
            <person name="Qu L."/>
            <person name="Liu H."/>
            <person name="Sun Y."/>
            <person name="Le M."/>
            <person name="Wang Q."/>
            <person name="Wei S."/>
            <person name="Zheng Y."/>
            <person name="Lin W."/>
            <person name="Duan Y."/>
            <person name="Cao H."/>
            <person name="Xiong S."/>
            <person name="Wang X."/>
            <person name="Wei L."/>
            <person name="Li C."/>
            <person name="Ma Q."/>
            <person name="Ju M."/>
            <person name="Zhao R."/>
            <person name="Li G."/>
            <person name="Mu C."/>
            <person name="Tian Q."/>
            <person name="Mei H."/>
            <person name="Zhang T."/>
            <person name="Gao T."/>
            <person name="Zhang H."/>
        </authorList>
    </citation>
    <scope>NUCLEOTIDE SEQUENCE</scope>
    <source>
        <strain evidence="4">G02</strain>
    </source>
</reference>
<reference evidence="4" key="1">
    <citation type="submission" date="2020-06" db="EMBL/GenBank/DDBJ databases">
        <authorList>
            <person name="Li T."/>
            <person name="Hu X."/>
            <person name="Zhang T."/>
            <person name="Song X."/>
            <person name="Zhang H."/>
            <person name="Dai N."/>
            <person name="Sheng W."/>
            <person name="Hou X."/>
            <person name="Wei L."/>
        </authorList>
    </citation>
    <scope>NUCLEOTIDE SEQUENCE</scope>
    <source>
        <strain evidence="4">G02</strain>
        <tissue evidence="4">Leaf</tissue>
    </source>
</reference>
<accession>A0AAW2WC82</accession>